<dbReference type="InterPro" id="IPR036890">
    <property type="entry name" value="HATPase_C_sf"/>
</dbReference>
<dbReference type="EMBL" id="AP017378">
    <property type="protein sequence ID" value="BBD09350.1"/>
    <property type="molecule type" value="Genomic_DNA"/>
</dbReference>
<dbReference type="AlphaFoldDB" id="A0A2Z6B1N4"/>
<protein>
    <recommendedName>
        <fullName evidence="2">N-acetyltransferase domain-containing protein</fullName>
    </recommendedName>
</protein>
<organism evidence="3 4">
    <name type="scientific">Desulfovibrio ferrophilus</name>
    <dbReference type="NCBI Taxonomy" id="241368"/>
    <lineage>
        <taxon>Bacteria</taxon>
        <taxon>Pseudomonadati</taxon>
        <taxon>Thermodesulfobacteriota</taxon>
        <taxon>Desulfovibrionia</taxon>
        <taxon>Desulfovibrionales</taxon>
        <taxon>Desulfovibrionaceae</taxon>
        <taxon>Desulfovibrio</taxon>
    </lineage>
</organism>
<evidence type="ECO:0000256" key="1">
    <source>
        <dbReference type="SAM" id="MobiDB-lite"/>
    </source>
</evidence>
<dbReference type="GO" id="GO:0016747">
    <property type="term" value="F:acyltransferase activity, transferring groups other than amino-acyl groups"/>
    <property type="evidence" value="ECO:0007669"/>
    <property type="project" value="InterPro"/>
</dbReference>
<dbReference type="Gene3D" id="3.40.630.30">
    <property type="match status" value="1"/>
</dbReference>
<name>A0A2Z6B1N4_9BACT</name>
<keyword evidence="4" id="KW-1185">Reference proteome</keyword>
<feature type="domain" description="N-acetyltransferase" evidence="2">
    <location>
        <begin position="165"/>
        <end position="337"/>
    </location>
</feature>
<dbReference type="PROSITE" id="PS51186">
    <property type="entry name" value="GNAT"/>
    <property type="match status" value="1"/>
</dbReference>
<dbReference type="Pfam" id="PF13581">
    <property type="entry name" value="HATPase_c_2"/>
    <property type="match status" value="1"/>
</dbReference>
<dbReference type="RefSeq" id="WP_172961752.1">
    <property type="nucleotide sequence ID" value="NZ_AP017378.1"/>
</dbReference>
<dbReference type="KEGG" id="dfl:DFE_2624"/>
<reference evidence="3 4" key="1">
    <citation type="journal article" date="2018" name="Sci. Adv.">
        <title>Multi-heme cytochromes provide a pathway for survival in energy-limited environments.</title>
        <authorList>
            <person name="Deng X."/>
            <person name="Dohmae N."/>
            <person name="Nealson K.H."/>
            <person name="Hashimoto K."/>
            <person name="Okamoto A."/>
        </authorList>
    </citation>
    <scope>NUCLEOTIDE SEQUENCE [LARGE SCALE GENOMIC DNA]</scope>
    <source>
        <strain evidence="3 4">IS5</strain>
    </source>
</reference>
<sequence length="492" mass="53865">MTETELISLSIAADTEYFPTVNFAAKQCATKLGFAPRDADRICLALEEAMANAIKYGYGGTNDRLHISLTRASMGIKIILRSRGLTLDQKHLPQYDPALAHDAQDTTGLSFHLIQKLVDTVSRAVRDDGQITVTMLKQLPLPRPVESEVQQNGKAPRAPKQEVTHSIRRASPEDAEAISRLALRSHGTVMFSEQIYYPERVREMIESGEMTSALVVTDAGVVMGHGALVAQEPGGCIEELTYGVVDSRFRSQGCASKLAEFLMDEATERGVYALQAFAVTSHVHSQRAIEHLEYKECALLLAASPPARHWDDNQGGEPGRIGNLVYVKFLQPPKPLELYVPPRHREMVARLYANMDAPFQFVDAGQGPAPTGPAQLFTLANFAEGWSLIGIQSYGADTATQVRKELDNALSANISSIQLMLPLHDPATATLCTEFEAMGFFFAGVGTGPDRSENLILQYLNGVDAGYDSVHVHSDMAKELVEYVRSCDEGKE</sequence>
<dbReference type="InterPro" id="IPR000182">
    <property type="entry name" value="GNAT_dom"/>
</dbReference>
<dbReference type="InterPro" id="IPR003594">
    <property type="entry name" value="HATPase_dom"/>
</dbReference>
<evidence type="ECO:0000259" key="2">
    <source>
        <dbReference type="PROSITE" id="PS51186"/>
    </source>
</evidence>
<dbReference type="Gene3D" id="3.30.565.10">
    <property type="entry name" value="Histidine kinase-like ATPase, C-terminal domain"/>
    <property type="match status" value="1"/>
</dbReference>
<dbReference type="CDD" id="cd04301">
    <property type="entry name" value="NAT_SF"/>
    <property type="match status" value="1"/>
</dbReference>
<dbReference type="CDD" id="cd16936">
    <property type="entry name" value="HATPase_RsbW-like"/>
    <property type="match status" value="1"/>
</dbReference>
<accession>A0A2Z6B1N4</accession>
<dbReference type="Proteomes" id="UP000269883">
    <property type="component" value="Chromosome"/>
</dbReference>
<dbReference type="InterPro" id="IPR016181">
    <property type="entry name" value="Acyl_CoA_acyltransferase"/>
</dbReference>
<proteinExistence type="predicted"/>
<dbReference type="SUPFAM" id="SSF55729">
    <property type="entry name" value="Acyl-CoA N-acyltransferases (Nat)"/>
    <property type="match status" value="1"/>
</dbReference>
<feature type="region of interest" description="Disordered" evidence="1">
    <location>
        <begin position="144"/>
        <end position="171"/>
    </location>
</feature>
<evidence type="ECO:0000313" key="3">
    <source>
        <dbReference type="EMBL" id="BBD09350.1"/>
    </source>
</evidence>
<evidence type="ECO:0000313" key="4">
    <source>
        <dbReference type="Proteomes" id="UP000269883"/>
    </source>
</evidence>
<dbReference type="Pfam" id="PF13673">
    <property type="entry name" value="Acetyltransf_10"/>
    <property type="match status" value="1"/>
</dbReference>
<gene>
    <name evidence="3" type="ORF">DFE_2624</name>
</gene>